<dbReference type="GO" id="GO:0004252">
    <property type="term" value="F:serine-type endopeptidase activity"/>
    <property type="evidence" value="ECO:0007669"/>
    <property type="project" value="UniProtKB-EC"/>
</dbReference>
<evidence type="ECO:0000256" key="2">
    <source>
        <dbReference type="ARBA" id="ARBA00022525"/>
    </source>
</evidence>
<comment type="caution">
    <text evidence="11">The sequence shown here is derived from an EMBL/GenBank/DDBJ whole genome shotgun (WGS) entry which is preliminary data.</text>
</comment>
<dbReference type="SMART" id="SM00042">
    <property type="entry name" value="CUB"/>
    <property type="match status" value="1"/>
</dbReference>
<dbReference type="SUPFAM" id="SSF50494">
    <property type="entry name" value="Trypsin-like serine proteases"/>
    <property type="match status" value="1"/>
</dbReference>
<dbReference type="PROSITE" id="PS50835">
    <property type="entry name" value="IG_LIKE"/>
    <property type="match status" value="2"/>
</dbReference>
<dbReference type="InterPro" id="IPR003599">
    <property type="entry name" value="Ig_sub"/>
</dbReference>
<accession>A0A812EBB1</accession>
<evidence type="ECO:0000259" key="10">
    <source>
        <dbReference type="PROSITE" id="PS50835"/>
    </source>
</evidence>
<dbReference type="EC" id="3.4.21.5" evidence="11"/>
<feature type="domain" description="EGF-like" evidence="8">
    <location>
        <begin position="122"/>
        <end position="153"/>
    </location>
</feature>
<feature type="disulfide bond" evidence="5">
    <location>
        <begin position="126"/>
        <end position="136"/>
    </location>
</feature>
<dbReference type="InterPro" id="IPR033116">
    <property type="entry name" value="TRYPSIN_SER"/>
</dbReference>
<dbReference type="InterPro" id="IPR009003">
    <property type="entry name" value="Peptidase_S1_PA"/>
</dbReference>
<evidence type="ECO:0000256" key="4">
    <source>
        <dbReference type="ARBA" id="ARBA00024195"/>
    </source>
</evidence>
<organism evidence="11 12">
    <name type="scientific">Acanthosepion pharaonis</name>
    <name type="common">Pharaoh cuttlefish</name>
    <name type="synonym">Sepia pharaonis</name>
    <dbReference type="NCBI Taxonomy" id="158019"/>
    <lineage>
        <taxon>Eukaryota</taxon>
        <taxon>Metazoa</taxon>
        <taxon>Spiralia</taxon>
        <taxon>Lophotrochozoa</taxon>
        <taxon>Mollusca</taxon>
        <taxon>Cephalopoda</taxon>
        <taxon>Coleoidea</taxon>
        <taxon>Decapodiformes</taxon>
        <taxon>Sepiida</taxon>
        <taxon>Sepiina</taxon>
        <taxon>Sepiidae</taxon>
        <taxon>Acanthosepion</taxon>
    </lineage>
</organism>
<dbReference type="SUPFAM" id="SSF48726">
    <property type="entry name" value="Immunoglobulin"/>
    <property type="match status" value="2"/>
</dbReference>
<dbReference type="SMART" id="SM00408">
    <property type="entry name" value="IGc2"/>
    <property type="match status" value="2"/>
</dbReference>
<dbReference type="OrthoDB" id="6380398at2759"/>
<reference evidence="11" key="1">
    <citation type="submission" date="2021-01" db="EMBL/GenBank/DDBJ databases">
        <authorList>
            <person name="Li R."/>
            <person name="Bekaert M."/>
        </authorList>
    </citation>
    <scope>NUCLEOTIDE SEQUENCE</scope>
    <source>
        <strain evidence="11">Farmed</strain>
    </source>
</reference>
<keyword evidence="2" id="KW-0964">Secreted</keyword>
<evidence type="ECO:0000259" key="8">
    <source>
        <dbReference type="PROSITE" id="PS50026"/>
    </source>
</evidence>
<comment type="caution">
    <text evidence="5">Lacks conserved residue(s) required for the propagation of feature annotation.</text>
</comment>
<dbReference type="Pfam" id="PF00089">
    <property type="entry name" value="Trypsin"/>
    <property type="match status" value="1"/>
</dbReference>
<dbReference type="InterPro" id="IPR035914">
    <property type="entry name" value="Sperma_CUB_dom_sf"/>
</dbReference>
<name>A0A812EBB1_ACAPH</name>
<evidence type="ECO:0000259" key="7">
    <source>
        <dbReference type="PROSITE" id="PS01180"/>
    </source>
</evidence>
<evidence type="ECO:0000256" key="3">
    <source>
        <dbReference type="ARBA" id="ARBA00023157"/>
    </source>
</evidence>
<dbReference type="Gene3D" id="2.40.10.10">
    <property type="entry name" value="Trypsin-like serine proteases"/>
    <property type="match status" value="2"/>
</dbReference>
<dbReference type="Pfam" id="PF07679">
    <property type="entry name" value="I-set"/>
    <property type="match status" value="2"/>
</dbReference>
<keyword evidence="6" id="KW-0645">Protease</keyword>
<feature type="domain" description="EGF-like" evidence="8">
    <location>
        <begin position="154"/>
        <end position="190"/>
    </location>
</feature>
<dbReference type="Gene3D" id="2.60.40.10">
    <property type="entry name" value="Immunoglobulins"/>
    <property type="match status" value="2"/>
</dbReference>
<dbReference type="InterPro" id="IPR018114">
    <property type="entry name" value="TRYPSIN_HIS"/>
</dbReference>
<keyword evidence="6 11" id="KW-0378">Hydrolase</keyword>
<protein>
    <submittedName>
        <fullName evidence="11">F2</fullName>
        <ecNumber evidence="11">3.4.21.5</ecNumber>
    </submittedName>
</protein>
<gene>
    <name evidence="11" type="ORF">SPHA_70236</name>
</gene>
<dbReference type="FunFam" id="2.40.10.10:FF:000068">
    <property type="entry name" value="transmembrane protease serine 2"/>
    <property type="match status" value="1"/>
</dbReference>
<dbReference type="Gene3D" id="2.60.120.290">
    <property type="entry name" value="Spermadhesin, CUB domain"/>
    <property type="match status" value="1"/>
</dbReference>
<dbReference type="PROSITE" id="PS00135">
    <property type="entry name" value="TRYPSIN_SER"/>
    <property type="match status" value="1"/>
</dbReference>
<dbReference type="PROSITE" id="PS50026">
    <property type="entry name" value="EGF_3"/>
    <property type="match status" value="2"/>
</dbReference>
<dbReference type="InterPro" id="IPR013783">
    <property type="entry name" value="Ig-like_fold"/>
</dbReference>
<feature type="disulfide bond" evidence="5">
    <location>
        <begin position="180"/>
        <end position="189"/>
    </location>
</feature>
<dbReference type="SMART" id="SM00181">
    <property type="entry name" value="EGF"/>
    <property type="match status" value="2"/>
</dbReference>
<dbReference type="InterPro" id="IPR007110">
    <property type="entry name" value="Ig-like_dom"/>
</dbReference>
<dbReference type="PROSITE" id="PS50240">
    <property type="entry name" value="TRYPSIN_DOM"/>
    <property type="match status" value="1"/>
</dbReference>
<evidence type="ECO:0000313" key="11">
    <source>
        <dbReference type="EMBL" id="CAE1319957.1"/>
    </source>
</evidence>
<dbReference type="CDD" id="cd00041">
    <property type="entry name" value="CUB"/>
    <property type="match status" value="1"/>
</dbReference>
<dbReference type="SUPFAM" id="SSF49854">
    <property type="entry name" value="Spermadhesin, CUB domain"/>
    <property type="match status" value="1"/>
</dbReference>
<dbReference type="SUPFAM" id="SSF57196">
    <property type="entry name" value="EGF/Laminin"/>
    <property type="match status" value="1"/>
</dbReference>
<comment type="subcellular location">
    <subcellularLocation>
        <location evidence="1">Secreted</location>
    </subcellularLocation>
</comment>
<dbReference type="InterPro" id="IPR001254">
    <property type="entry name" value="Trypsin_dom"/>
</dbReference>
<dbReference type="SMART" id="SM00020">
    <property type="entry name" value="Tryp_SPc"/>
    <property type="match status" value="1"/>
</dbReference>
<proteinExistence type="inferred from homology"/>
<dbReference type="GO" id="GO:0006508">
    <property type="term" value="P:proteolysis"/>
    <property type="evidence" value="ECO:0007669"/>
    <property type="project" value="UniProtKB-KW"/>
</dbReference>
<evidence type="ECO:0000256" key="1">
    <source>
        <dbReference type="ARBA" id="ARBA00004613"/>
    </source>
</evidence>
<dbReference type="InterPro" id="IPR001314">
    <property type="entry name" value="Peptidase_S1A"/>
</dbReference>
<dbReference type="EMBL" id="CAHIKZ030005136">
    <property type="protein sequence ID" value="CAE1319957.1"/>
    <property type="molecule type" value="Genomic_DNA"/>
</dbReference>
<feature type="domain" description="Ig-like" evidence="10">
    <location>
        <begin position="208"/>
        <end position="265"/>
    </location>
</feature>
<dbReference type="PRINTS" id="PR00722">
    <property type="entry name" value="CHYMOTRYPSIN"/>
</dbReference>
<dbReference type="Proteomes" id="UP000597762">
    <property type="component" value="Unassembled WGS sequence"/>
</dbReference>
<feature type="domain" description="Peptidase S1" evidence="9">
    <location>
        <begin position="396"/>
        <end position="639"/>
    </location>
</feature>
<keyword evidence="6" id="KW-0720">Serine protease</keyword>
<evidence type="ECO:0000256" key="5">
    <source>
        <dbReference type="PROSITE-ProRule" id="PRU00076"/>
    </source>
</evidence>
<dbReference type="PROSITE" id="PS01186">
    <property type="entry name" value="EGF_2"/>
    <property type="match status" value="1"/>
</dbReference>
<dbReference type="Pfam" id="PF00431">
    <property type="entry name" value="CUB"/>
    <property type="match status" value="1"/>
</dbReference>
<dbReference type="PANTHER" id="PTHR24252:SF7">
    <property type="entry name" value="HYALIN"/>
    <property type="match status" value="1"/>
</dbReference>
<dbReference type="InterPro" id="IPR003598">
    <property type="entry name" value="Ig_sub2"/>
</dbReference>
<dbReference type="FunFam" id="2.60.120.290:FF:000013">
    <property type="entry name" value="Membrane frizzled-related protein"/>
    <property type="match status" value="1"/>
</dbReference>
<dbReference type="SMART" id="SM00409">
    <property type="entry name" value="IG"/>
    <property type="match status" value="2"/>
</dbReference>
<dbReference type="Gene3D" id="2.10.25.10">
    <property type="entry name" value="Laminin"/>
    <property type="match status" value="1"/>
</dbReference>
<dbReference type="AlphaFoldDB" id="A0A812EBB1"/>
<dbReference type="PROSITE" id="PS00022">
    <property type="entry name" value="EGF_1"/>
    <property type="match status" value="2"/>
</dbReference>
<dbReference type="InterPro" id="IPR043504">
    <property type="entry name" value="Peptidase_S1_PA_chymotrypsin"/>
</dbReference>
<evidence type="ECO:0000259" key="9">
    <source>
        <dbReference type="PROSITE" id="PS50240"/>
    </source>
</evidence>
<dbReference type="PROSITE" id="PS00134">
    <property type="entry name" value="TRYPSIN_HIS"/>
    <property type="match status" value="1"/>
</dbReference>
<dbReference type="GO" id="GO:0005576">
    <property type="term" value="C:extracellular region"/>
    <property type="evidence" value="ECO:0007669"/>
    <property type="project" value="UniProtKB-SubCell"/>
</dbReference>
<feature type="domain" description="CUB" evidence="7">
    <location>
        <begin position="12"/>
        <end position="124"/>
    </location>
</feature>
<dbReference type="InterPro" id="IPR000859">
    <property type="entry name" value="CUB_dom"/>
</dbReference>
<dbReference type="InterPro" id="IPR013098">
    <property type="entry name" value="Ig_I-set"/>
</dbReference>
<dbReference type="CDD" id="cd00190">
    <property type="entry name" value="Tryp_SPc"/>
    <property type="match status" value="1"/>
</dbReference>
<dbReference type="InterPro" id="IPR036179">
    <property type="entry name" value="Ig-like_dom_sf"/>
</dbReference>
<feature type="disulfide bond" evidence="5">
    <location>
        <begin position="143"/>
        <end position="152"/>
    </location>
</feature>
<sequence length="641" mass="72128">MAERESHLWLECRHIIDTKGVKLESPGFPESYPSNHQCVYIIRSPPEETVTLTFHKFKLEKGENCQYDYVKIKDGESAAADVLDKLCGVQDNKTYKSSGRSLRLDFVTDVGVSFMGFSATYTFSNCPLRCYNGGTCHNNTCKCSYGYQGPQCQYHKSCKDKPCENNATCSERRIGYHCHCTTQYTGYNCERKKYEVKLTGRERVQRRDNVEFKCFLNGKAARNAKWFFNENRLQVHTNDRAQIDKHVLYIHHVTEEDEGDYLCAVYKDDNAYYDVKKLKVSARCRLRVEEARNITVSSNQTARLFCPIRTHHGVKVSWKKNGHPIRLSSRKVAAGRTLKFESVISVDEGKYTCIAVGPNGCSAKADVWLTYERKDIPQECGRNNFHMHDHGLLAKIKSGHRAALGSAPWFVNFVEAAVTKSFCGGTLISRTHIVTAAHCIKLFKGPFDNANVHVYLGTQNCSGLGGIKVQIKKVTVHPRYNQSSLFDSDIAIVELQEKLYFNKIIQPLCLVDSAVVEEVAFYSGVFGTVVGCGMTSTGYHPHHLNEVKVPYVSNESCRSTLHVGHNITSKMFCAGSIQAHQGDSCQGDSGGPYAVQLPSSSRWILVGIVSWGYKCDQSDSYGVYTNVGQFFDWITRIMSEP</sequence>
<dbReference type="PANTHER" id="PTHR24252">
    <property type="entry name" value="ACROSIN-RELATED"/>
    <property type="match status" value="1"/>
</dbReference>
<dbReference type="InterPro" id="IPR000742">
    <property type="entry name" value="EGF"/>
</dbReference>
<keyword evidence="5" id="KW-0245">EGF-like domain</keyword>
<dbReference type="PROSITE" id="PS01180">
    <property type="entry name" value="CUB"/>
    <property type="match status" value="1"/>
</dbReference>
<dbReference type="FunFam" id="2.40.10.10:FF:000002">
    <property type="entry name" value="Transmembrane protease serine"/>
    <property type="match status" value="1"/>
</dbReference>
<keyword evidence="3 5" id="KW-1015">Disulfide bond</keyword>
<keyword evidence="12" id="KW-1185">Reference proteome</keyword>
<evidence type="ECO:0000313" key="12">
    <source>
        <dbReference type="Proteomes" id="UP000597762"/>
    </source>
</evidence>
<comment type="similarity">
    <text evidence="4">Belongs to the peptidase S1 family. CLIP subfamily.</text>
</comment>
<dbReference type="CDD" id="cd00054">
    <property type="entry name" value="EGF_CA"/>
    <property type="match status" value="1"/>
</dbReference>
<evidence type="ECO:0000256" key="6">
    <source>
        <dbReference type="RuleBase" id="RU363034"/>
    </source>
</evidence>
<feature type="domain" description="Ig-like" evidence="10">
    <location>
        <begin position="276"/>
        <end position="370"/>
    </location>
</feature>